<organism evidence="4 5">
    <name type="scientific">Candidatus Hydrogenisulfobacillus filiaventi</name>
    <dbReference type="NCBI Taxonomy" id="2707344"/>
    <lineage>
        <taxon>Bacteria</taxon>
        <taxon>Bacillati</taxon>
        <taxon>Bacillota</taxon>
        <taxon>Clostridia</taxon>
        <taxon>Eubacteriales</taxon>
        <taxon>Clostridiales Family XVII. Incertae Sedis</taxon>
        <taxon>Candidatus Hydrogenisulfobacillus</taxon>
    </lineage>
</organism>
<proteinExistence type="predicted"/>
<evidence type="ECO:0000313" key="5">
    <source>
        <dbReference type="Proteomes" id="UP000503399"/>
    </source>
</evidence>
<dbReference type="PRINTS" id="PR00368">
    <property type="entry name" value="FADPNR"/>
</dbReference>
<accession>A0A6F8ZJV2</accession>
<evidence type="ECO:0000313" key="4">
    <source>
        <dbReference type="EMBL" id="CAB1130224.1"/>
    </source>
</evidence>
<evidence type="ECO:0000256" key="2">
    <source>
        <dbReference type="ARBA" id="ARBA00023002"/>
    </source>
</evidence>
<dbReference type="AlphaFoldDB" id="A0A6F8ZJV2"/>
<dbReference type="Gene3D" id="3.50.50.60">
    <property type="entry name" value="FAD/NAD(P)-binding domain"/>
    <property type="match status" value="2"/>
</dbReference>
<reference evidence="4 5" key="1">
    <citation type="submission" date="2020-02" db="EMBL/GenBank/DDBJ databases">
        <authorList>
            <person name="Hogendoorn C."/>
        </authorList>
    </citation>
    <scope>NUCLEOTIDE SEQUENCE [LARGE SCALE GENOMIC DNA]</scope>
    <source>
        <strain evidence="4">R501</strain>
    </source>
</reference>
<dbReference type="KEGG" id="hfv:R50_2735"/>
<dbReference type="InterPro" id="IPR023753">
    <property type="entry name" value="FAD/NAD-binding_dom"/>
</dbReference>
<gene>
    <name evidence="4" type="ORF">R50_2735</name>
</gene>
<dbReference type="Proteomes" id="UP000503399">
    <property type="component" value="Chromosome"/>
</dbReference>
<keyword evidence="1" id="KW-0285">Flavoprotein</keyword>
<dbReference type="PANTHER" id="PTHR48105">
    <property type="entry name" value="THIOREDOXIN REDUCTASE 1-RELATED-RELATED"/>
    <property type="match status" value="1"/>
</dbReference>
<dbReference type="EMBL" id="LR778114">
    <property type="protein sequence ID" value="CAB1130224.1"/>
    <property type="molecule type" value="Genomic_DNA"/>
</dbReference>
<keyword evidence="5" id="KW-1185">Reference proteome</keyword>
<name>A0A6F8ZJV2_9FIRM</name>
<dbReference type="InterPro" id="IPR036188">
    <property type="entry name" value="FAD/NAD-bd_sf"/>
</dbReference>
<sequence>MVEQGCWDVLVAGGGPAGITAAIWAQRLGRSVLLAEAEATLGGQLRAIERPLLDVPGFAGQEATAYLEALVAHLRAQDIPWRTGWRLATVEADGPCLVADFGPAGRIRAQRVAVATGLRVRRLGVPGEDELPPVSVSRLVAGPAGRALVVGGGDRALEASLRLDRAGWQVTLVHRRAGFRARPDLVRALADSRVQVYRPAVVAAFRVRPGREVETVLAPADGPERMVAADVVLVRVGMEPALPQLAVPPGDPRLQLVGDVALPSHLWAVVIAQGSAAAAVKEWARTWPPPGGSDAPPLA</sequence>
<dbReference type="PRINTS" id="PR00469">
    <property type="entry name" value="PNDRDTASEII"/>
</dbReference>
<evidence type="ECO:0000259" key="3">
    <source>
        <dbReference type="Pfam" id="PF07992"/>
    </source>
</evidence>
<keyword evidence="2" id="KW-0560">Oxidoreductase</keyword>
<dbReference type="SUPFAM" id="SSF51905">
    <property type="entry name" value="FAD/NAD(P)-binding domain"/>
    <property type="match status" value="1"/>
</dbReference>
<evidence type="ECO:0000256" key="1">
    <source>
        <dbReference type="ARBA" id="ARBA00022630"/>
    </source>
</evidence>
<protein>
    <submittedName>
        <fullName evidence="4">Pyr_redox_2 domain-containing protein</fullName>
    </submittedName>
</protein>
<dbReference type="InterPro" id="IPR050097">
    <property type="entry name" value="Ferredoxin-NADP_redctase_2"/>
</dbReference>
<feature type="domain" description="FAD/NAD(P)-binding" evidence="3">
    <location>
        <begin position="8"/>
        <end position="241"/>
    </location>
</feature>
<dbReference type="GO" id="GO:0016491">
    <property type="term" value="F:oxidoreductase activity"/>
    <property type="evidence" value="ECO:0007669"/>
    <property type="project" value="UniProtKB-KW"/>
</dbReference>
<dbReference type="Pfam" id="PF07992">
    <property type="entry name" value="Pyr_redox_2"/>
    <property type="match status" value="1"/>
</dbReference>